<sequence>MTEISWQDFQKVQLCVGTVVAAEVFAEARKPAYKLRVDFGSEIGERKSSAQIADLYDPEALVGKQVVAVVNFPPKQIGPMMSECLVTGFHREDGSVVLAVPDLDVPNGTRLA</sequence>
<organism evidence="5 6">
    <name type="scientific">Simiduia aestuariiviva</name>
    <dbReference type="NCBI Taxonomy" id="1510459"/>
    <lineage>
        <taxon>Bacteria</taxon>
        <taxon>Pseudomonadati</taxon>
        <taxon>Pseudomonadota</taxon>
        <taxon>Gammaproteobacteria</taxon>
        <taxon>Cellvibrionales</taxon>
        <taxon>Cellvibrionaceae</taxon>
        <taxon>Simiduia</taxon>
    </lineage>
</organism>
<dbReference type="NCBIfam" id="NF007495">
    <property type="entry name" value="PRK10089.1-4"/>
    <property type="match status" value="1"/>
</dbReference>
<evidence type="ECO:0000313" key="6">
    <source>
        <dbReference type="Proteomes" id="UP000559987"/>
    </source>
</evidence>
<dbReference type="PANTHER" id="PTHR11586">
    <property type="entry name" value="TRNA-AMINOACYLATION COFACTOR ARC1 FAMILY MEMBER"/>
    <property type="match status" value="1"/>
</dbReference>
<proteinExistence type="predicted"/>
<dbReference type="InterPro" id="IPR051270">
    <property type="entry name" value="Tyrosine-tRNA_ligase_regulator"/>
</dbReference>
<dbReference type="InterPro" id="IPR002547">
    <property type="entry name" value="tRNA-bd_dom"/>
</dbReference>
<dbReference type="AlphaFoldDB" id="A0A839UUC9"/>
<dbReference type="NCBIfam" id="NF007494">
    <property type="entry name" value="PRK10089.1-3"/>
    <property type="match status" value="1"/>
</dbReference>
<dbReference type="RefSeq" id="WP_183910471.1">
    <property type="nucleotide sequence ID" value="NZ_JACHXZ010000003.1"/>
</dbReference>
<evidence type="ECO:0000259" key="4">
    <source>
        <dbReference type="PROSITE" id="PS50886"/>
    </source>
</evidence>
<feature type="domain" description="TRNA-binding" evidence="4">
    <location>
        <begin position="8"/>
        <end position="112"/>
    </location>
</feature>
<dbReference type="CDD" id="cd02798">
    <property type="entry name" value="tRNA_bind_CsaA"/>
    <property type="match status" value="1"/>
</dbReference>
<dbReference type="Pfam" id="PF01588">
    <property type="entry name" value="tRNA_bind"/>
    <property type="match status" value="1"/>
</dbReference>
<dbReference type="Proteomes" id="UP000559987">
    <property type="component" value="Unassembled WGS sequence"/>
</dbReference>
<keyword evidence="1 3" id="KW-0820">tRNA-binding</keyword>
<gene>
    <name evidence="5" type="ORF">FHS30_002173</name>
</gene>
<evidence type="ECO:0000256" key="2">
    <source>
        <dbReference type="ARBA" id="ARBA00022884"/>
    </source>
</evidence>
<accession>A0A839UUC9</accession>
<dbReference type="EMBL" id="JACHXZ010000003">
    <property type="protein sequence ID" value="MBB3168965.1"/>
    <property type="molecule type" value="Genomic_DNA"/>
</dbReference>
<dbReference type="PROSITE" id="PS50886">
    <property type="entry name" value="TRBD"/>
    <property type="match status" value="1"/>
</dbReference>
<dbReference type="SUPFAM" id="SSF50249">
    <property type="entry name" value="Nucleic acid-binding proteins"/>
    <property type="match status" value="1"/>
</dbReference>
<dbReference type="GO" id="GO:0000049">
    <property type="term" value="F:tRNA binding"/>
    <property type="evidence" value="ECO:0007669"/>
    <property type="project" value="UniProtKB-UniRule"/>
</dbReference>
<evidence type="ECO:0000313" key="5">
    <source>
        <dbReference type="EMBL" id="MBB3168965.1"/>
    </source>
</evidence>
<dbReference type="NCBIfam" id="TIGR02222">
    <property type="entry name" value="chap_CsaA"/>
    <property type="match status" value="1"/>
</dbReference>
<dbReference type="PANTHER" id="PTHR11586:SF37">
    <property type="entry name" value="TRNA-BINDING DOMAIN-CONTAINING PROTEIN"/>
    <property type="match status" value="1"/>
</dbReference>
<name>A0A839UUC9_9GAMM</name>
<keyword evidence="6" id="KW-1185">Reference proteome</keyword>
<dbReference type="NCBIfam" id="NF007493">
    <property type="entry name" value="PRK10089.1-2"/>
    <property type="match status" value="1"/>
</dbReference>
<dbReference type="InterPro" id="IPR012340">
    <property type="entry name" value="NA-bd_OB-fold"/>
</dbReference>
<evidence type="ECO:0000256" key="1">
    <source>
        <dbReference type="ARBA" id="ARBA00022555"/>
    </source>
</evidence>
<reference evidence="5 6" key="1">
    <citation type="submission" date="2020-08" db="EMBL/GenBank/DDBJ databases">
        <title>Genomic Encyclopedia of Type Strains, Phase III (KMG-III): the genomes of soil and plant-associated and newly described type strains.</title>
        <authorList>
            <person name="Whitman W."/>
        </authorList>
    </citation>
    <scope>NUCLEOTIDE SEQUENCE [LARGE SCALE GENOMIC DNA]</scope>
    <source>
        <strain evidence="5 6">CECT 8571</strain>
    </source>
</reference>
<dbReference type="InterPro" id="IPR008231">
    <property type="entry name" value="CsaA"/>
</dbReference>
<keyword evidence="2 3" id="KW-0694">RNA-binding</keyword>
<dbReference type="FunFam" id="2.40.50.140:FF:000165">
    <property type="entry name" value="Chaperone CsaA"/>
    <property type="match status" value="1"/>
</dbReference>
<evidence type="ECO:0000256" key="3">
    <source>
        <dbReference type="PROSITE-ProRule" id="PRU00209"/>
    </source>
</evidence>
<dbReference type="Gene3D" id="2.40.50.140">
    <property type="entry name" value="Nucleic acid-binding proteins"/>
    <property type="match status" value="1"/>
</dbReference>
<comment type="caution">
    <text evidence="5">The sequence shown here is derived from an EMBL/GenBank/DDBJ whole genome shotgun (WGS) entry which is preliminary data.</text>
</comment>
<protein>
    <submittedName>
        <fullName evidence="5">tRNA-binding protein</fullName>
    </submittedName>
</protein>